<dbReference type="PANTHER" id="PTHR45333">
    <property type="entry name" value="MEMBRANE PROTEIN-RELATED"/>
    <property type="match status" value="1"/>
</dbReference>
<dbReference type="EMBL" id="CAJJDM010000124">
    <property type="protein sequence ID" value="CAD8103731.1"/>
    <property type="molecule type" value="Genomic_DNA"/>
</dbReference>
<dbReference type="SMART" id="SM00320">
    <property type="entry name" value="WD40"/>
    <property type="match status" value="1"/>
</dbReference>
<accession>A0A8S1PLH6</accession>
<evidence type="ECO:0000256" key="1">
    <source>
        <dbReference type="PROSITE-ProRule" id="PRU00221"/>
    </source>
</evidence>
<evidence type="ECO:0000313" key="2">
    <source>
        <dbReference type="EMBL" id="CAD8103731.1"/>
    </source>
</evidence>
<organism evidence="2 3">
    <name type="scientific">Paramecium primaurelia</name>
    <dbReference type="NCBI Taxonomy" id="5886"/>
    <lineage>
        <taxon>Eukaryota</taxon>
        <taxon>Sar</taxon>
        <taxon>Alveolata</taxon>
        <taxon>Ciliophora</taxon>
        <taxon>Intramacronucleata</taxon>
        <taxon>Oligohymenophorea</taxon>
        <taxon>Peniculida</taxon>
        <taxon>Parameciidae</taxon>
        <taxon>Paramecium</taxon>
    </lineage>
</organism>
<comment type="caution">
    <text evidence="2">The sequence shown here is derived from an EMBL/GenBank/DDBJ whole genome shotgun (WGS) entry which is preliminary data.</text>
</comment>
<dbReference type="PROSITE" id="PS50294">
    <property type="entry name" value="WD_REPEATS_REGION"/>
    <property type="match status" value="1"/>
</dbReference>
<dbReference type="PROSITE" id="PS50082">
    <property type="entry name" value="WD_REPEATS_2"/>
    <property type="match status" value="1"/>
</dbReference>
<dbReference type="PANTHER" id="PTHR45333:SF1">
    <property type="entry name" value="CHROMOSOME UNDETERMINED SCAFFOLD_625, WHOLE GENOME SHOTGUN SEQUENCE"/>
    <property type="match status" value="1"/>
</dbReference>
<gene>
    <name evidence="2" type="ORF">PPRIM_AZ9-3.1.T1210197</name>
</gene>
<proteinExistence type="predicted"/>
<sequence length="362" mass="42167">MIINITPDETKSFRCFQQQKVQVVVQEEQEVFERQEDLLQILSNVNQINIIDDDDSSSIFKKLLDMLKKEQIKDCVAYLQSFKYQDQKEKEQIKKIIHILKNIKDREFNQKDYSSEPLEEIKKDLIKKLQGNKSMIELLKFLIMLTSIDDQFISCGSNSLHMLVMMKVDVRNQSFENIRMKNTSLISGNFVRCNLNGSEFENVDISGVNFNGAQMFNCQWKNIKVHELNRLDGHSNCVRSVCFSPDRNTLASGSYDYSIRLWDVKTGQQKAKLDGHTSTVYSVCSLLMEIHQLLVVVISLSVFGMSKQDKKLNPLTKTTKIFLPNLRFHSNNIDIFSKEPPIISLKTLYPNRQYFKHKEHQF</sequence>
<keyword evidence="3" id="KW-1185">Reference proteome</keyword>
<dbReference type="PROSITE" id="PS00678">
    <property type="entry name" value="WD_REPEATS_1"/>
    <property type="match status" value="1"/>
</dbReference>
<evidence type="ECO:0000313" key="3">
    <source>
        <dbReference type="Proteomes" id="UP000688137"/>
    </source>
</evidence>
<reference evidence="2" key="1">
    <citation type="submission" date="2021-01" db="EMBL/GenBank/DDBJ databases">
        <authorList>
            <consortium name="Genoscope - CEA"/>
            <person name="William W."/>
        </authorList>
    </citation>
    <scope>NUCLEOTIDE SEQUENCE</scope>
</reference>
<dbReference type="Pfam" id="PF00400">
    <property type="entry name" value="WD40"/>
    <property type="match status" value="1"/>
</dbReference>
<keyword evidence="1" id="KW-0853">WD repeat</keyword>
<dbReference type="InterPro" id="IPR019775">
    <property type="entry name" value="WD40_repeat_CS"/>
</dbReference>
<protein>
    <submittedName>
        <fullName evidence="2">Uncharacterized protein</fullName>
    </submittedName>
</protein>
<feature type="repeat" description="WD" evidence="1">
    <location>
        <begin position="231"/>
        <end position="272"/>
    </location>
</feature>
<dbReference type="InterPro" id="IPR001680">
    <property type="entry name" value="WD40_rpt"/>
</dbReference>
<dbReference type="Proteomes" id="UP000688137">
    <property type="component" value="Unassembled WGS sequence"/>
</dbReference>
<name>A0A8S1PLH6_PARPR</name>
<dbReference type="Pfam" id="PF00805">
    <property type="entry name" value="Pentapeptide"/>
    <property type="match status" value="1"/>
</dbReference>
<dbReference type="InterPro" id="IPR001646">
    <property type="entry name" value="5peptide_repeat"/>
</dbReference>
<dbReference type="AlphaFoldDB" id="A0A8S1PLH6"/>